<feature type="region of interest" description="Disordered" evidence="5">
    <location>
        <begin position="124"/>
        <end position="239"/>
    </location>
</feature>
<keyword evidence="6" id="KW-1133">Transmembrane helix</keyword>
<dbReference type="Gene3D" id="3.90.1720.10">
    <property type="entry name" value="endopeptidase domain like (from Nostoc punctiforme)"/>
    <property type="match status" value="1"/>
</dbReference>
<evidence type="ECO:0000256" key="5">
    <source>
        <dbReference type="SAM" id="MobiDB-lite"/>
    </source>
</evidence>
<dbReference type="Proteomes" id="UP000005451">
    <property type="component" value="Unassembled WGS sequence"/>
</dbReference>
<feature type="compositionally biased region" description="Basic and acidic residues" evidence="5">
    <location>
        <begin position="206"/>
        <end position="216"/>
    </location>
</feature>
<feature type="compositionally biased region" description="Basic residues" evidence="5">
    <location>
        <begin position="291"/>
        <end position="300"/>
    </location>
</feature>
<name>B6W698_9FIRM</name>
<keyword evidence="6" id="KW-0472">Membrane</keyword>
<feature type="compositionally biased region" description="Basic and acidic residues" evidence="5">
    <location>
        <begin position="223"/>
        <end position="239"/>
    </location>
</feature>
<keyword evidence="3" id="KW-0378">Hydrolase</keyword>
<comment type="caution">
    <text evidence="8">The sequence shown here is derived from an EMBL/GenBank/DDBJ whole genome shotgun (WGS) entry which is preliminary data.</text>
</comment>
<reference evidence="8 9" key="1">
    <citation type="submission" date="2008-09" db="EMBL/GenBank/DDBJ databases">
        <authorList>
            <person name="Fulton L."/>
            <person name="Clifton S."/>
            <person name="Fulton B."/>
            <person name="Xu J."/>
            <person name="Minx P."/>
            <person name="Pepin K.H."/>
            <person name="Johnson M."/>
            <person name="Thiruvilangam P."/>
            <person name="Bhonagiri V."/>
            <person name="Nash W.E."/>
            <person name="Mardis E.R."/>
            <person name="Wilson R.K."/>
        </authorList>
    </citation>
    <scope>NUCLEOTIDE SEQUENCE [LARGE SCALE GENOMIC DNA]</scope>
    <source>
        <strain evidence="8 9">DSM 7454</strain>
    </source>
</reference>
<dbReference type="STRING" id="561177.ANHYDRO_00078"/>
<feature type="domain" description="NlpC/P60" evidence="7">
    <location>
        <begin position="733"/>
        <end position="858"/>
    </location>
</feature>
<keyword evidence="4" id="KW-0788">Thiol protease</keyword>
<evidence type="ECO:0000256" key="6">
    <source>
        <dbReference type="SAM" id="Phobius"/>
    </source>
</evidence>
<dbReference type="EMBL" id="ABXA01000002">
    <property type="protein sequence ID" value="EEB37046.1"/>
    <property type="molecule type" value="Genomic_DNA"/>
</dbReference>
<organism evidence="8 9">
    <name type="scientific">Anaerococcus hydrogenalis DSM 7454</name>
    <dbReference type="NCBI Taxonomy" id="561177"/>
    <lineage>
        <taxon>Bacteria</taxon>
        <taxon>Bacillati</taxon>
        <taxon>Bacillota</taxon>
        <taxon>Tissierellia</taxon>
        <taxon>Tissierellales</taxon>
        <taxon>Peptoniphilaceae</taxon>
        <taxon>Anaerococcus</taxon>
    </lineage>
</organism>
<feature type="transmembrane region" description="Helical" evidence="6">
    <location>
        <begin position="508"/>
        <end position="533"/>
    </location>
</feature>
<gene>
    <name evidence="8" type="ORF">ANHYDRO_00078</name>
</gene>
<dbReference type="eggNOG" id="COG0791">
    <property type="taxonomic scope" value="Bacteria"/>
</dbReference>
<evidence type="ECO:0000256" key="2">
    <source>
        <dbReference type="ARBA" id="ARBA00022670"/>
    </source>
</evidence>
<evidence type="ECO:0000256" key="4">
    <source>
        <dbReference type="ARBA" id="ARBA00022807"/>
    </source>
</evidence>
<dbReference type="InterPro" id="IPR000064">
    <property type="entry name" value="NLP_P60_dom"/>
</dbReference>
<keyword evidence="6" id="KW-0812">Transmembrane</keyword>
<feature type="region of interest" description="Disordered" evidence="5">
    <location>
        <begin position="248"/>
        <end position="267"/>
    </location>
</feature>
<evidence type="ECO:0000256" key="3">
    <source>
        <dbReference type="ARBA" id="ARBA00022801"/>
    </source>
</evidence>
<accession>B6W698</accession>
<comment type="similarity">
    <text evidence="1">Belongs to the peptidase C40 family.</text>
</comment>
<feature type="region of interest" description="Disordered" evidence="5">
    <location>
        <begin position="278"/>
        <end position="333"/>
    </location>
</feature>
<dbReference type="RefSeq" id="WP_004812222.1">
    <property type="nucleotide sequence ID" value="NZ_ABXA01000002.1"/>
</dbReference>
<dbReference type="InterPro" id="IPR051202">
    <property type="entry name" value="Peptidase_C40"/>
</dbReference>
<dbReference type="InterPro" id="IPR038765">
    <property type="entry name" value="Papain-like_cys_pep_sf"/>
</dbReference>
<sequence>MDKKLKKDFQKKIIRNRDAPEKNLESKLVHSDDYTNKIIKTKDRFGDKISEKESKLIHENVLSKDQKQDKLKDFQKSKNKERIRKEVLDNNKAGETKQANLEIRTDESFKLDEDLDVDFKKVNFDSGNNRNINSNKLTTDDISAKAQPMSNKKASSKRQVLKNYEDKLIHSKDKFQNKINEKESKRIQTSEDKPIEAKKSKRIYRKDKLVKDEVSKNESNANIDKKQKQKLYQEKKFRDKGKISKEIDKESKLSEVDTDKTFDNPEFKDNNLEFIKDEKETSLKPSEQKKVNKKKTYYKRKNYESDKFTRKKIDDLKNESKKATPKDSKKAQDVKDFISDKKIGELEKSKSKLKDNILKNKTKGSLSSGVLLSGAKSSELVRDYLSSGSDNTGVETGEKVANVSSKLQHGIRKYKLEKKKKSLKKLSKLDKKIRKRKSKLEFKSGLEDLKKSDAYIKKNRFKKFYQRKQMKSMIAKKHETRLVDRVKKAILSLGKASKELIVRKSKMVLFLVIGLGLMLSIMIGGGSVGMSGLSNSVNSVMTTTYLSQDTVLSEVNQEFSSMEYDLQSQIESVKTSHPGYDEYIINKEGEIGHNTHELLSYVTSRCGEVKSASEVKGILKELFDKMYKLDFKEEIEIRTRTVARTRYDSRGNPYTSYEKEEYEYKKLIVTLKKREMDEVVREIFKDYPDNVVHYEALLEAKGNMGDVFGSGNGDLGEIVDNPNFGNPGLAFDSATAKALFNEAEKHIGKRYVFGASGPSNFDCSGFVCWSFTKSGVKRMPRTTAWRIYKDYCNPVSPSEAQPGDIIFFHSTYNSGTPISHVGIYAGNGMMIHAGDPIQYTSINSKYWKSHFYGFGRPR</sequence>
<dbReference type="PANTHER" id="PTHR47053:SF1">
    <property type="entry name" value="MUREIN DD-ENDOPEPTIDASE MEPH-RELATED"/>
    <property type="match status" value="1"/>
</dbReference>
<dbReference type="SUPFAM" id="SSF54001">
    <property type="entry name" value="Cysteine proteinases"/>
    <property type="match status" value="1"/>
</dbReference>
<feature type="compositionally biased region" description="Basic and acidic residues" evidence="5">
    <location>
        <begin position="278"/>
        <end position="290"/>
    </location>
</feature>
<reference evidence="8 9" key="2">
    <citation type="submission" date="2008-10" db="EMBL/GenBank/DDBJ databases">
        <title>Draft genome sequence of Anaerococcus hydrogenalis (DSM 7454).</title>
        <authorList>
            <person name="Sudarsanam P."/>
            <person name="Ley R."/>
            <person name="Guruge J."/>
            <person name="Turnbaugh P.J."/>
            <person name="Mahowald M."/>
            <person name="Liep D."/>
            <person name="Gordon J."/>
        </authorList>
    </citation>
    <scope>NUCLEOTIDE SEQUENCE [LARGE SCALE GENOMIC DNA]</scope>
    <source>
        <strain evidence="8 9">DSM 7454</strain>
    </source>
</reference>
<evidence type="ECO:0000313" key="9">
    <source>
        <dbReference type="Proteomes" id="UP000005451"/>
    </source>
</evidence>
<protein>
    <submittedName>
        <fullName evidence="8">NlpC/P60 family protein</fullName>
    </submittedName>
</protein>
<feature type="compositionally biased region" description="Basic and acidic residues" evidence="5">
    <location>
        <begin position="163"/>
        <end position="198"/>
    </location>
</feature>
<dbReference type="PROSITE" id="PS51935">
    <property type="entry name" value="NLPC_P60"/>
    <property type="match status" value="1"/>
</dbReference>
<feature type="compositionally biased region" description="Polar residues" evidence="5">
    <location>
        <begin position="125"/>
        <end position="137"/>
    </location>
</feature>
<proteinExistence type="inferred from homology"/>
<dbReference type="NCBIfam" id="NF045974">
    <property type="entry name" value="conju_CD1108"/>
    <property type="match status" value="1"/>
</dbReference>
<dbReference type="GO" id="GO:0006508">
    <property type="term" value="P:proteolysis"/>
    <property type="evidence" value="ECO:0007669"/>
    <property type="project" value="UniProtKB-KW"/>
</dbReference>
<feature type="compositionally biased region" description="Basic and acidic residues" evidence="5">
    <location>
        <begin position="301"/>
        <end position="333"/>
    </location>
</feature>
<evidence type="ECO:0000256" key="1">
    <source>
        <dbReference type="ARBA" id="ARBA00007074"/>
    </source>
</evidence>
<dbReference type="GO" id="GO:0008234">
    <property type="term" value="F:cysteine-type peptidase activity"/>
    <property type="evidence" value="ECO:0007669"/>
    <property type="project" value="UniProtKB-KW"/>
</dbReference>
<dbReference type="PANTHER" id="PTHR47053">
    <property type="entry name" value="MUREIN DD-ENDOPEPTIDASE MEPH-RELATED"/>
    <property type="match status" value="1"/>
</dbReference>
<dbReference type="Pfam" id="PF00877">
    <property type="entry name" value="NLPC_P60"/>
    <property type="match status" value="1"/>
</dbReference>
<dbReference type="AlphaFoldDB" id="B6W698"/>
<keyword evidence="2" id="KW-0645">Protease</keyword>
<evidence type="ECO:0000313" key="8">
    <source>
        <dbReference type="EMBL" id="EEB37046.1"/>
    </source>
</evidence>
<evidence type="ECO:0000259" key="7">
    <source>
        <dbReference type="PROSITE" id="PS51935"/>
    </source>
</evidence>